<proteinExistence type="predicted"/>
<dbReference type="AlphaFoldDB" id="A0A1H7YJA6"/>
<gene>
    <name evidence="1" type="ORF">SAMN04489760_11681</name>
</gene>
<dbReference type="EMBL" id="FOBS01000016">
    <property type="protein sequence ID" value="SEM46043.1"/>
    <property type="molecule type" value="Genomic_DNA"/>
</dbReference>
<accession>A0A1H7YJA6</accession>
<reference evidence="1 2" key="1">
    <citation type="submission" date="2016-10" db="EMBL/GenBank/DDBJ databases">
        <authorList>
            <person name="de Groot N.N."/>
        </authorList>
    </citation>
    <scope>NUCLEOTIDE SEQUENCE [LARGE SCALE GENOMIC DNA]</scope>
    <source>
        <strain evidence="1 2">DSM 8423</strain>
    </source>
</reference>
<evidence type="ECO:0000313" key="1">
    <source>
        <dbReference type="EMBL" id="SEM46043.1"/>
    </source>
</evidence>
<sequence length="31" mass="3662">MSINWMTSFEEGLLKARAEEKLLMVDFFNPN</sequence>
<evidence type="ECO:0000313" key="2">
    <source>
        <dbReference type="Proteomes" id="UP000198744"/>
    </source>
</evidence>
<protein>
    <submittedName>
        <fullName evidence="1">Uncharacterized protein</fullName>
    </submittedName>
</protein>
<name>A0A1H7YJA6_9BACT</name>
<dbReference type="Gene3D" id="3.40.30.10">
    <property type="entry name" value="Glutaredoxin"/>
    <property type="match status" value="1"/>
</dbReference>
<dbReference type="Proteomes" id="UP000198744">
    <property type="component" value="Unassembled WGS sequence"/>
</dbReference>
<organism evidence="1 2">
    <name type="scientific">Syntrophus gentianae</name>
    <dbReference type="NCBI Taxonomy" id="43775"/>
    <lineage>
        <taxon>Bacteria</taxon>
        <taxon>Pseudomonadati</taxon>
        <taxon>Thermodesulfobacteriota</taxon>
        <taxon>Syntrophia</taxon>
        <taxon>Syntrophales</taxon>
        <taxon>Syntrophaceae</taxon>
        <taxon>Syntrophus</taxon>
    </lineage>
</organism>
<keyword evidence="2" id="KW-1185">Reference proteome</keyword>